<keyword evidence="4" id="KW-1185">Reference proteome</keyword>
<gene>
    <name evidence="3" type="ORF">BU24DRAFT_416451</name>
</gene>
<feature type="compositionally biased region" description="Basic and acidic residues" evidence="2">
    <location>
        <begin position="470"/>
        <end position="479"/>
    </location>
</feature>
<dbReference type="GeneID" id="54283848"/>
<dbReference type="EMBL" id="ML978066">
    <property type="protein sequence ID" value="KAF2020767.1"/>
    <property type="molecule type" value="Genomic_DNA"/>
</dbReference>
<feature type="compositionally biased region" description="Acidic residues" evidence="2">
    <location>
        <begin position="433"/>
        <end position="447"/>
    </location>
</feature>
<feature type="compositionally biased region" description="Basic residues" evidence="2">
    <location>
        <begin position="897"/>
        <end position="911"/>
    </location>
</feature>
<feature type="compositionally biased region" description="Acidic residues" evidence="2">
    <location>
        <begin position="71"/>
        <end position="80"/>
    </location>
</feature>
<feature type="region of interest" description="Disordered" evidence="2">
    <location>
        <begin position="548"/>
        <end position="672"/>
    </location>
</feature>
<organism evidence="3 4">
    <name type="scientific">Aaosphaeria arxii CBS 175.79</name>
    <dbReference type="NCBI Taxonomy" id="1450172"/>
    <lineage>
        <taxon>Eukaryota</taxon>
        <taxon>Fungi</taxon>
        <taxon>Dikarya</taxon>
        <taxon>Ascomycota</taxon>
        <taxon>Pezizomycotina</taxon>
        <taxon>Dothideomycetes</taxon>
        <taxon>Pleosporomycetidae</taxon>
        <taxon>Pleosporales</taxon>
        <taxon>Pleosporales incertae sedis</taxon>
        <taxon>Aaosphaeria</taxon>
    </lineage>
</organism>
<dbReference type="RefSeq" id="XP_033389106.1">
    <property type="nucleotide sequence ID" value="XM_033526451.1"/>
</dbReference>
<accession>A0A6A5Y6W4</accession>
<sequence>MAASPRKRAGSAFDQTWHETDTAFLDPASLPISKVPRAWERKSEIITSRTGKQKKVWRRQTTRPNPVNTTPEEDEDEEEQDSRSRPVKKLQRVKPNEIEFENMRPNSKNRAFKTTRWDRRKSVLPRKKISTNDAARQSEDDSSYVNEEMGDSGAEDEKHSQTAWTGHHESTTLSTKPIVEEKERRSTFTFTPDSQQDEAQSPEISGTPIEDTDDMIQTGEDHIPSASDLVCVDSDHNTDVRIPVEHESTPMIERRAPSPAPPTTVHLASPASSGATNLDLPMEETVEQSISIAPKEAFNAAHSEQVGDIEEDIASKAEYETEDSQASVVTELAQVTQEASELEQECEEHDMLPTYEIDQSTEVTGAPSEANPFITEEDDLSVEDEQAIEEDTLTEASLQFDMQRAWESDAMVSIPDTNATETSTVADRGMIQSEEEELTAALEEETTMDNSEVLEQSSASDSAAGMIPSDKVDGPRDGDTPMDGIEDIADGLTLKHSMPELRATGSRRLRSPSPPPRMESGPDDATATIYFDEDTALLKDFLNRAAASKAEKAATIVRRTSLQNRRDSDAVRQALASPRKVLEDKDPNSPAKNDSEVTVDLSETLTLSVSDLPSLSPPPEQPASEEAKSTSSSRRSTRTRKSRLPAPATMAPPATGPKSISLRRTDGGEPVVLKRTEAQELGLLTRNNTRKNKQGAVSVNHRLLKLHVESMKDVSQDSTSNASAIALPGKKSVKWDETLAYYQEHKDTAANALAEAQSLATPDELSVSVAPPTKRKVKEPKHKGSSSTPRIRRLKGLGPGSATASVMSAEPQGDQEPADADEQKQPSRASKLKKLPIAPGTSETPSLNSPAKKVPLAMLTSPVKKLSMPFLNSPAKKALPLEIAPVGVDVDSEAKRSKERKSRLATPRKVKLPPPTVNGAVPVDGKENQLTKGIGAATPKKGLRLPEVHIPPTVESGLPRRRAARK</sequence>
<keyword evidence="1" id="KW-0175">Coiled coil</keyword>
<feature type="region of interest" description="Disordered" evidence="2">
    <location>
        <begin position="1"/>
        <end position="220"/>
    </location>
</feature>
<feature type="compositionally biased region" description="Basic residues" evidence="2">
    <location>
        <begin position="773"/>
        <end position="795"/>
    </location>
</feature>
<feature type="compositionally biased region" description="Basic and acidic residues" evidence="2">
    <location>
        <begin position="243"/>
        <end position="256"/>
    </location>
</feature>
<feature type="compositionally biased region" description="Basic residues" evidence="2">
    <location>
        <begin position="51"/>
        <end position="61"/>
    </location>
</feature>
<dbReference type="AlphaFoldDB" id="A0A6A5Y6W4"/>
<evidence type="ECO:0000256" key="1">
    <source>
        <dbReference type="SAM" id="Coils"/>
    </source>
</evidence>
<evidence type="ECO:0000256" key="2">
    <source>
        <dbReference type="SAM" id="MobiDB-lite"/>
    </source>
</evidence>
<evidence type="ECO:0000313" key="4">
    <source>
        <dbReference type="Proteomes" id="UP000799778"/>
    </source>
</evidence>
<feature type="compositionally biased region" description="Polar residues" evidence="2">
    <location>
        <begin position="187"/>
        <end position="204"/>
    </location>
</feature>
<feature type="compositionally biased region" description="Basic and acidic residues" evidence="2">
    <location>
        <begin position="155"/>
        <end position="170"/>
    </location>
</feature>
<dbReference type="Proteomes" id="UP000799778">
    <property type="component" value="Unassembled WGS sequence"/>
</dbReference>
<feature type="compositionally biased region" description="Low complexity" evidence="2">
    <location>
        <begin position="605"/>
        <end position="614"/>
    </location>
</feature>
<feature type="region of interest" description="Disordered" evidence="2">
    <location>
        <begin position="411"/>
        <end position="526"/>
    </location>
</feature>
<proteinExistence type="predicted"/>
<feature type="compositionally biased region" description="Polar residues" evidence="2">
    <location>
        <begin position="448"/>
        <end position="461"/>
    </location>
</feature>
<feature type="coiled-coil region" evidence="1">
    <location>
        <begin position="325"/>
        <end position="352"/>
    </location>
</feature>
<feature type="compositionally biased region" description="Polar residues" evidence="2">
    <location>
        <begin position="415"/>
        <end position="425"/>
    </location>
</feature>
<evidence type="ECO:0000313" key="3">
    <source>
        <dbReference type="EMBL" id="KAF2020767.1"/>
    </source>
</evidence>
<feature type="compositionally biased region" description="Basic and acidic residues" evidence="2">
    <location>
        <begin position="663"/>
        <end position="672"/>
    </location>
</feature>
<dbReference type="OrthoDB" id="4207369at2759"/>
<protein>
    <submittedName>
        <fullName evidence="3">Uncharacterized protein</fullName>
    </submittedName>
</protein>
<feature type="region of interest" description="Disordered" evidence="2">
    <location>
        <begin position="889"/>
        <end position="966"/>
    </location>
</feature>
<feature type="region of interest" description="Disordered" evidence="2">
    <location>
        <begin position="760"/>
        <end position="853"/>
    </location>
</feature>
<reference evidence="3" key="1">
    <citation type="journal article" date="2020" name="Stud. Mycol.">
        <title>101 Dothideomycetes genomes: a test case for predicting lifestyles and emergence of pathogens.</title>
        <authorList>
            <person name="Haridas S."/>
            <person name="Albert R."/>
            <person name="Binder M."/>
            <person name="Bloem J."/>
            <person name="Labutti K."/>
            <person name="Salamov A."/>
            <person name="Andreopoulos B."/>
            <person name="Baker S."/>
            <person name="Barry K."/>
            <person name="Bills G."/>
            <person name="Bluhm B."/>
            <person name="Cannon C."/>
            <person name="Castanera R."/>
            <person name="Culley D."/>
            <person name="Daum C."/>
            <person name="Ezra D."/>
            <person name="Gonzalez J."/>
            <person name="Henrissat B."/>
            <person name="Kuo A."/>
            <person name="Liang C."/>
            <person name="Lipzen A."/>
            <person name="Lutzoni F."/>
            <person name="Magnuson J."/>
            <person name="Mondo S."/>
            <person name="Nolan M."/>
            <person name="Ohm R."/>
            <person name="Pangilinan J."/>
            <person name="Park H.-J."/>
            <person name="Ramirez L."/>
            <person name="Alfaro M."/>
            <person name="Sun H."/>
            <person name="Tritt A."/>
            <person name="Yoshinaga Y."/>
            <person name="Zwiers L.-H."/>
            <person name="Turgeon B."/>
            <person name="Goodwin S."/>
            <person name="Spatafora J."/>
            <person name="Crous P."/>
            <person name="Grigoriev I."/>
        </authorList>
    </citation>
    <scope>NUCLEOTIDE SEQUENCE</scope>
    <source>
        <strain evidence="3">CBS 175.79</strain>
    </source>
</reference>
<name>A0A6A5Y6W4_9PLEO</name>
<feature type="region of interest" description="Disordered" evidence="2">
    <location>
        <begin position="243"/>
        <end position="277"/>
    </location>
</feature>